<evidence type="ECO:0000313" key="2">
    <source>
        <dbReference type="Proteomes" id="UP000281343"/>
    </source>
</evidence>
<proteinExistence type="predicted"/>
<dbReference type="OrthoDB" id="7819234at2"/>
<keyword evidence="2" id="KW-1185">Reference proteome</keyword>
<organism evidence="1 2">
    <name type="scientific">Rhodophyticola porphyridii</name>
    <dbReference type="NCBI Taxonomy" id="1852017"/>
    <lineage>
        <taxon>Bacteria</taxon>
        <taxon>Pseudomonadati</taxon>
        <taxon>Pseudomonadota</taxon>
        <taxon>Alphaproteobacteria</taxon>
        <taxon>Rhodobacterales</taxon>
        <taxon>Roseobacteraceae</taxon>
        <taxon>Rhodophyticola</taxon>
    </lineage>
</organism>
<reference evidence="1 2" key="1">
    <citation type="submission" date="2018-10" db="EMBL/GenBank/DDBJ databases">
        <authorList>
            <person name="Jung H.S."/>
            <person name="Jeon C.O."/>
        </authorList>
    </citation>
    <scope>NUCLEOTIDE SEQUENCE [LARGE SCALE GENOMIC DNA]</scope>
    <source>
        <strain evidence="1 2">MA-7-27</strain>
    </source>
</reference>
<dbReference type="InterPro" id="IPR011990">
    <property type="entry name" value="TPR-like_helical_dom_sf"/>
</dbReference>
<protein>
    <submittedName>
        <fullName evidence="1">Uncharacterized protein</fullName>
    </submittedName>
</protein>
<accession>A0A3L9YMU5</accession>
<dbReference type="Proteomes" id="UP000281343">
    <property type="component" value="Unassembled WGS sequence"/>
</dbReference>
<gene>
    <name evidence="1" type="ORF">D9R08_03735</name>
</gene>
<comment type="caution">
    <text evidence="1">The sequence shown here is derived from an EMBL/GenBank/DDBJ whole genome shotgun (WGS) entry which is preliminary data.</text>
</comment>
<dbReference type="RefSeq" id="WP_121896619.1">
    <property type="nucleotide sequence ID" value="NZ_RCNT01000001.1"/>
</dbReference>
<dbReference type="PROSITE" id="PS51257">
    <property type="entry name" value="PROKAR_LIPOPROTEIN"/>
    <property type="match status" value="1"/>
</dbReference>
<dbReference type="Pfam" id="PF13432">
    <property type="entry name" value="TPR_16"/>
    <property type="match status" value="1"/>
</dbReference>
<dbReference type="Gene3D" id="1.25.40.10">
    <property type="entry name" value="Tetratricopeptide repeat domain"/>
    <property type="match status" value="2"/>
</dbReference>
<dbReference type="EMBL" id="RCNT01000001">
    <property type="protein sequence ID" value="RMA44030.1"/>
    <property type="molecule type" value="Genomic_DNA"/>
</dbReference>
<dbReference type="SUPFAM" id="SSF48452">
    <property type="entry name" value="TPR-like"/>
    <property type="match status" value="1"/>
</dbReference>
<dbReference type="AlphaFoldDB" id="A0A3L9YMU5"/>
<evidence type="ECO:0000313" key="1">
    <source>
        <dbReference type="EMBL" id="RMA44030.1"/>
    </source>
</evidence>
<name>A0A3L9YMU5_9RHOB</name>
<sequence length="285" mass="31279">MRLTTRITLVVGLSVGLAACGNSDRADVDRAMDSMNVIDETNLNDIMLTVADPEEAVAYFRRASAAEPERVDLRRGLGQSLIRAGRATEAAVVWRAVIDTGEATDQDRVDFADALIRNGDWEEAEAQLDQVPPTFETFERYRLEAMIADSNQEWENADSFYETAVGLTTRPAGVLNNWGFSKLTRGDSEAAERLFTEAITYDPSLFTAKNNLVLARAARGQYGLPLVQMTQIERAQLLHTAALAAIRQGEVDVGRGLLAEAIDAHPQHFDAAVRALRALDTEVRG</sequence>